<evidence type="ECO:0000256" key="12">
    <source>
        <dbReference type="ARBA" id="ARBA00023137"/>
    </source>
</evidence>
<protein>
    <recommendedName>
        <fullName evidence="2">receptor protein-tyrosine kinase</fullName>
        <ecNumber evidence="2">2.7.10.1</ecNumber>
    </recommendedName>
</protein>
<evidence type="ECO:0000256" key="1">
    <source>
        <dbReference type="ARBA" id="ARBA00004251"/>
    </source>
</evidence>
<keyword evidence="5" id="KW-0812">Transmembrane</keyword>
<evidence type="ECO:0000256" key="10">
    <source>
        <dbReference type="ARBA" id="ARBA00022989"/>
    </source>
</evidence>
<feature type="coiled-coil region" evidence="16">
    <location>
        <begin position="203"/>
        <end position="283"/>
    </location>
</feature>
<evidence type="ECO:0000256" key="11">
    <source>
        <dbReference type="ARBA" id="ARBA00023136"/>
    </source>
</evidence>
<keyword evidence="15" id="KW-0325">Glycoprotein</keyword>
<evidence type="ECO:0000256" key="3">
    <source>
        <dbReference type="ARBA" id="ARBA00022475"/>
    </source>
</evidence>
<dbReference type="EC" id="2.7.10.1" evidence="2"/>
<keyword evidence="16" id="KW-0175">Coiled coil</keyword>
<keyword evidence="3" id="KW-1003">Cell membrane</keyword>
<evidence type="ECO:0000256" key="4">
    <source>
        <dbReference type="ARBA" id="ARBA00022679"/>
    </source>
</evidence>
<evidence type="ECO:0000313" key="19">
    <source>
        <dbReference type="Proteomes" id="UP001470230"/>
    </source>
</evidence>
<evidence type="ECO:0000256" key="15">
    <source>
        <dbReference type="ARBA" id="ARBA00023180"/>
    </source>
</evidence>
<evidence type="ECO:0000256" key="16">
    <source>
        <dbReference type="SAM" id="Coils"/>
    </source>
</evidence>
<reference evidence="18 19" key="1">
    <citation type="submission" date="2024-04" db="EMBL/GenBank/DDBJ databases">
        <title>Tritrichomonas musculus Genome.</title>
        <authorList>
            <person name="Alves-Ferreira E."/>
            <person name="Grigg M."/>
            <person name="Lorenzi H."/>
            <person name="Galac M."/>
        </authorList>
    </citation>
    <scope>NUCLEOTIDE SEQUENCE [LARGE SCALE GENOMIC DNA]</scope>
    <source>
        <strain evidence="18 19">EAF2021</strain>
    </source>
</reference>
<comment type="subcellular location">
    <subcellularLocation>
        <location evidence="1">Cell membrane</location>
        <topology evidence="1">Single-pass type I membrane protein</topology>
    </subcellularLocation>
</comment>
<keyword evidence="8" id="KW-0418">Kinase</keyword>
<keyword evidence="10" id="KW-1133">Transmembrane helix</keyword>
<keyword evidence="19" id="KW-1185">Reference proteome</keyword>
<proteinExistence type="predicted"/>
<dbReference type="InterPro" id="IPR055163">
    <property type="entry name" value="ALK/LTK-like_GRD"/>
</dbReference>
<evidence type="ECO:0000259" key="17">
    <source>
        <dbReference type="Pfam" id="PF12810"/>
    </source>
</evidence>
<dbReference type="EMBL" id="JAPFFF010000023">
    <property type="protein sequence ID" value="KAK8852895.1"/>
    <property type="molecule type" value="Genomic_DNA"/>
</dbReference>
<keyword evidence="13" id="KW-1015">Disulfide bond</keyword>
<dbReference type="Pfam" id="PF12810">
    <property type="entry name" value="ALK_LTK_GRD"/>
    <property type="match status" value="1"/>
</dbReference>
<evidence type="ECO:0000256" key="5">
    <source>
        <dbReference type="ARBA" id="ARBA00022692"/>
    </source>
</evidence>
<comment type="caution">
    <text evidence="18">The sequence shown here is derived from an EMBL/GenBank/DDBJ whole genome shotgun (WGS) entry which is preliminary data.</text>
</comment>
<keyword evidence="9" id="KW-0067">ATP-binding</keyword>
<evidence type="ECO:0000256" key="7">
    <source>
        <dbReference type="ARBA" id="ARBA00022741"/>
    </source>
</evidence>
<keyword evidence="12" id="KW-0829">Tyrosine-protein kinase</keyword>
<gene>
    <name evidence="18" type="ORF">M9Y10_017887</name>
</gene>
<evidence type="ECO:0000256" key="2">
    <source>
        <dbReference type="ARBA" id="ARBA00011902"/>
    </source>
</evidence>
<dbReference type="Proteomes" id="UP001470230">
    <property type="component" value="Unassembled WGS sequence"/>
</dbReference>
<evidence type="ECO:0000313" key="18">
    <source>
        <dbReference type="EMBL" id="KAK8852895.1"/>
    </source>
</evidence>
<accession>A0ABR2HVU2</accession>
<keyword evidence="4" id="KW-0808">Transferase</keyword>
<evidence type="ECO:0000256" key="13">
    <source>
        <dbReference type="ARBA" id="ARBA00023157"/>
    </source>
</evidence>
<sequence>MIFFRKLRYFKSKAYEFNRIDEIFIHDIYSIDIFKLFISAITAKKIHLTGNNYSDLYKLSSKYQYCEIQQQIDSFSQNRPDIQQIIDNYSFDEIDPFKEEKLSKNLDICLRNRNMVNFPIPLLNRILNSPNRIINDHHLLFQFIKEVITTNSSNNSNSNNEDDFQILLGSLDYLQMTNEELDELFESPHFSCIFNCRNSKEQMKAFIEERKFNKERMSQLESQMLALSNLITQKISDFDSIERESKEKIESMERRLTQSENDRQDLLNHIQALEEKINELEEKTKVKPISALVESNQMIRGAINLVEENTKLDTEKSKFVINTSSEQALGENAYDGGEAIKSLSQNFSFAKQAGTYYVHALVVDNLGNKKEIVSGPLQTNGVVPLTFGYTGAVQSATLEPGNYKLEVWGAEGGENSNNSNKSTTPGKGGYSVGTLSLRSRKKLYIHVGQSPTSGAGGWNGGGSTRQDYAGGGGATDISLYGSEGSSDWNNTNHLYSRIIVAGGGGGSGQDSQPQWRAGCGGGTSGMNPGGNSNIEGTQTRAGASNKMTSGQGFGVGGSQTKCCSGGGGSGWYGGSSSNLNNGHGVGGAGGSGYVYCSSTASSYPSGCKLDSSFYLTNATTIAGNCSFPDPSGTSSETGHSGNGFAKITLL</sequence>
<feature type="domain" description="ALK/LTK-like glycine-rich" evidence="17">
    <location>
        <begin position="395"/>
        <end position="650"/>
    </location>
</feature>
<keyword evidence="6" id="KW-0732">Signal</keyword>
<name>A0ABR2HVU2_9EUKA</name>
<evidence type="ECO:0000256" key="6">
    <source>
        <dbReference type="ARBA" id="ARBA00022729"/>
    </source>
</evidence>
<evidence type="ECO:0000256" key="8">
    <source>
        <dbReference type="ARBA" id="ARBA00022777"/>
    </source>
</evidence>
<evidence type="ECO:0000256" key="14">
    <source>
        <dbReference type="ARBA" id="ARBA00023170"/>
    </source>
</evidence>
<organism evidence="18 19">
    <name type="scientific">Tritrichomonas musculus</name>
    <dbReference type="NCBI Taxonomy" id="1915356"/>
    <lineage>
        <taxon>Eukaryota</taxon>
        <taxon>Metamonada</taxon>
        <taxon>Parabasalia</taxon>
        <taxon>Tritrichomonadida</taxon>
        <taxon>Tritrichomonadidae</taxon>
        <taxon>Tritrichomonas</taxon>
    </lineage>
</organism>
<keyword evidence="7" id="KW-0547">Nucleotide-binding</keyword>
<keyword evidence="11" id="KW-0472">Membrane</keyword>
<keyword evidence="14" id="KW-0675">Receptor</keyword>
<evidence type="ECO:0000256" key="9">
    <source>
        <dbReference type="ARBA" id="ARBA00022840"/>
    </source>
</evidence>